<feature type="compositionally biased region" description="Basic and acidic residues" evidence="17">
    <location>
        <begin position="2136"/>
        <end position="2145"/>
    </location>
</feature>
<dbReference type="FunFam" id="3.30.530.20:FF:000022">
    <property type="entry name" value="StAR-related lipid transfer (START) domain-containing 9"/>
    <property type="match status" value="1"/>
</dbReference>
<dbReference type="InterPro" id="IPR036961">
    <property type="entry name" value="Kinesin_motor_dom_sf"/>
</dbReference>
<dbReference type="SUPFAM" id="SSF49879">
    <property type="entry name" value="SMAD/FHA domain"/>
    <property type="match status" value="1"/>
</dbReference>
<evidence type="ECO:0000313" key="20">
    <source>
        <dbReference type="EMBL" id="KAG8560934.1"/>
    </source>
</evidence>
<proteinExistence type="inferred from homology"/>
<comment type="subcellular location">
    <subcellularLocation>
        <location evidence="1">Cytoplasm</location>
        <location evidence="1">Cytoskeleton</location>
        <location evidence="1">Microtubule organizing center</location>
        <location evidence="1">Centrosome</location>
        <location evidence="1">Centriole</location>
    </subcellularLocation>
    <subcellularLocation>
        <location evidence="2">Nucleus</location>
    </subcellularLocation>
</comment>
<dbReference type="InterPro" id="IPR000253">
    <property type="entry name" value="FHA_dom"/>
</dbReference>
<keyword evidence="10" id="KW-0539">Nucleus</keyword>
<feature type="region of interest" description="Disordered" evidence="17">
    <location>
        <begin position="1835"/>
        <end position="1861"/>
    </location>
</feature>
<dbReference type="Pfam" id="PF00225">
    <property type="entry name" value="Kinesin"/>
    <property type="match status" value="1"/>
</dbReference>
<feature type="region of interest" description="Disordered" evidence="17">
    <location>
        <begin position="2279"/>
        <end position="2299"/>
    </location>
</feature>
<dbReference type="SUPFAM" id="SSF52540">
    <property type="entry name" value="P-loop containing nucleoside triphosphate hydrolases"/>
    <property type="match status" value="1"/>
</dbReference>
<comment type="caution">
    <text evidence="20">The sequence shown here is derived from an EMBL/GenBank/DDBJ whole genome shotgun (WGS) entry which is preliminary data.</text>
</comment>
<organism evidence="20 21">
    <name type="scientific">Engystomops pustulosus</name>
    <name type="common">Tungara frog</name>
    <name type="synonym">Physalaemus pustulosus</name>
    <dbReference type="NCBI Taxonomy" id="76066"/>
    <lineage>
        <taxon>Eukaryota</taxon>
        <taxon>Metazoa</taxon>
        <taxon>Chordata</taxon>
        <taxon>Craniata</taxon>
        <taxon>Vertebrata</taxon>
        <taxon>Euteleostomi</taxon>
        <taxon>Amphibia</taxon>
        <taxon>Batrachia</taxon>
        <taxon>Anura</taxon>
        <taxon>Neobatrachia</taxon>
        <taxon>Hyloidea</taxon>
        <taxon>Leptodactylidae</taxon>
        <taxon>Leiuperinae</taxon>
        <taxon>Engystomops</taxon>
    </lineage>
</organism>
<dbReference type="GO" id="GO:0008017">
    <property type="term" value="F:microtubule binding"/>
    <property type="evidence" value="ECO:0007669"/>
    <property type="project" value="InterPro"/>
</dbReference>
<feature type="binding site" evidence="15">
    <location>
        <begin position="103"/>
        <end position="110"/>
    </location>
    <ligand>
        <name>ATP</name>
        <dbReference type="ChEBI" id="CHEBI:30616"/>
    </ligand>
</feature>
<dbReference type="Gene3D" id="2.60.200.20">
    <property type="match status" value="1"/>
</dbReference>
<comment type="similarity">
    <text evidence="15">Belongs to the TRAFAC class myosin-kinesin ATPase superfamily. Kinesin family.</text>
</comment>
<keyword evidence="8 15" id="KW-0505">Motor protein</keyword>
<comment type="subunit">
    <text evidence="11">Interacts with ATAD3A.</text>
</comment>
<evidence type="ECO:0000256" key="13">
    <source>
        <dbReference type="ARBA" id="ARBA00070248"/>
    </source>
</evidence>
<dbReference type="PANTHER" id="PTHR47117">
    <property type="entry name" value="STAR-RELATED LIPID TRANSFER PROTEIN 9"/>
    <property type="match status" value="1"/>
</dbReference>
<feature type="region of interest" description="Disordered" evidence="17">
    <location>
        <begin position="1947"/>
        <end position="1968"/>
    </location>
</feature>
<feature type="domain" description="Kinesin motor" evidence="18">
    <location>
        <begin position="3"/>
        <end position="376"/>
    </location>
</feature>
<feature type="region of interest" description="Disordered" evidence="17">
    <location>
        <begin position="2687"/>
        <end position="2715"/>
    </location>
</feature>
<evidence type="ECO:0000256" key="9">
    <source>
        <dbReference type="ARBA" id="ARBA00023212"/>
    </source>
</evidence>
<dbReference type="InterPro" id="IPR027417">
    <property type="entry name" value="P-loop_NTPase"/>
</dbReference>
<feature type="region of interest" description="Disordered" evidence="17">
    <location>
        <begin position="2133"/>
        <end position="2155"/>
    </location>
</feature>
<evidence type="ECO:0000313" key="21">
    <source>
        <dbReference type="Proteomes" id="UP000824782"/>
    </source>
</evidence>
<protein>
    <recommendedName>
        <fullName evidence="13">StAR-related lipid transfer protein 9</fullName>
    </recommendedName>
    <alternativeName>
        <fullName evidence="14">START domain-containing protein 9</fullName>
    </alternativeName>
</protein>
<gene>
    <name evidence="20" type="ORF">GDO81_015186</name>
</gene>
<evidence type="ECO:0000256" key="1">
    <source>
        <dbReference type="ARBA" id="ARBA00004114"/>
    </source>
</evidence>
<accession>A0AAV7AHD8</accession>
<keyword evidence="5 15" id="KW-0547">Nucleotide-binding</keyword>
<dbReference type="Pfam" id="PF01852">
    <property type="entry name" value="START"/>
    <property type="match status" value="1"/>
</dbReference>
<dbReference type="Gene3D" id="3.30.530.20">
    <property type="match status" value="1"/>
</dbReference>
<dbReference type="Gene3D" id="3.40.850.10">
    <property type="entry name" value="Kinesin motor domain"/>
    <property type="match status" value="1"/>
</dbReference>
<dbReference type="PANTHER" id="PTHR47117:SF1">
    <property type="entry name" value="STAR-RELATED LIPID TRANSFER PROTEIN 9"/>
    <property type="match status" value="1"/>
</dbReference>
<keyword evidence="3" id="KW-0963">Cytoplasm</keyword>
<feature type="compositionally biased region" description="Low complexity" evidence="17">
    <location>
        <begin position="3281"/>
        <end position="3291"/>
    </location>
</feature>
<keyword evidence="7 16" id="KW-0175">Coiled coil</keyword>
<dbReference type="PROSITE" id="PS50848">
    <property type="entry name" value="START"/>
    <property type="match status" value="1"/>
</dbReference>
<dbReference type="Pfam" id="PF00498">
    <property type="entry name" value="FHA"/>
    <property type="match status" value="1"/>
</dbReference>
<keyword evidence="4" id="KW-0597">Phosphoprotein</keyword>
<keyword evidence="9" id="KW-0206">Cytoskeleton</keyword>
<evidence type="ECO:0000256" key="15">
    <source>
        <dbReference type="PROSITE-ProRule" id="PRU00283"/>
    </source>
</evidence>
<name>A0AAV7AHD8_ENGPU</name>
<dbReference type="Proteomes" id="UP000824782">
    <property type="component" value="Unassembled WGS sequence"/>
</dbReference>
<dbReference type="FunFam" id="2.60.200.20:FF:000005">
    <property type="entry name" value="Kinesin family member 16B"/>
    <property type="match status" value="1"/>
</dbReference>
<evidence type="ECO:0000256" key="4">
    <source>
        <dbReference type="ARBA" id="ARBA00022553"/>
    </source>
</evidence>
<dbReference type="GO" id="GO:0005524">
    <property type="term" value="F:ATP binding"/>
    <property type="evidence" value="ECO:0007669"/>
    <property type="project" value="UniProtKB-UniRule"/>
</dbReference>
<feature type="compositionally biased region" description="Polar residues" evidence="17">
    <location>
        <begin position="1052"/>
        <end position="1062"/>
    </location>
</feature>
<dbReference type="GO" id="GO:0008289">
    <property type="term" value="F:lipid binding"/>
    <property type="evidence" value="ECO:0007669"/>
    <property type="project" value="InterPro"/>
</dbReference>
<feature type="compositionally biased region" description="Low complexity" evidence="17">
    <location>
        <begin position="1687"/>
        <end position="1698"/>
    </location>
</feature>
<feature type="region of interest" description="Disordered" evidence="17">
    <location>
        <begin position="2757"/>
        <end position="2802"/>
    </location>
</feature>
<evidence type="ECO:0000256" key="17">
    <source>
        <dbReference type="SAM" id="MobiDB-lite"/>
    </source>
</evidence>
<evidence type="ECO:0000259" key="19">
    <source>
        <dbReference type="PROSITE" id="PS50848"/>
    </source>
</evidence>
<dbReference type="EMBL" id="WNYA01000007">
    <property type="protein sequence ID" value="KAG8560935.1"/>
    <property type="molecule type" value="Genomic_DNA"/>
</dbReference>
<feature type="region of interest" description="Disordered" evidence="17">
    <location>
        <begin position="925"/>
        <end position="1112"/>
    </location>
</feature>
<dbReference type="SUPFAM" id="SSF55961">
    <property type="entry name" value="Bet v1-like"/>
    <property type="match status" value="1"/>
</dbReference>
<evidence type="ECO:0000256" key="7">
    <source>
        <dbReference type="ARBA" id="ARBA00023054"/>
    </source>
</evidence>
<dbReference type="InterPro" id="IPR001752">
    <property type="entry name" value="Kinesin_motor_dom"/>
</dbReference>
<dbReference type="PRINTS" id="PR00380">
    <property type="entry name" value="KINESINHEAVY"/>
</dbReference>
<dbReference type="FunFam" id="3.40.850.10:FF:000021">
    <property type="entry name" value="kinesin-like protein KIF16B isoform X1"/>
    <property type="match status" value="1"/>
</dbReference>
<feature type="region of interest" description="Disordered" evidence="17">
    <location>
        <begin position="3276"/>
        <end position="3307"/>
    </location>
</feature>
<dbReference type="GO" id="GO:0005737">
    <property type="term" value="C:cytoplasm"/>
    <property type="evidence" value="ECO:0007669"/>
    <property type="project" value="UniProtKB-ARBA"/>
</dbReference>
<feature type="compositionally biased region" description="Basic residues" evidence="17">
    <location>
        <begin position="1167"/>
        <end position="1176"/>
    </location>
</feature>
<evidence type="ECO:0000256" key="10">
    <source>
        <dbReference type="ARBA" id="ARBA00023242"/>
    </source>
</evidence>
<evidence type="ECO:0000256" key="11">
    <source>
        <dbReference type="ARBA" id="ARBA00038673"/>
    </source>
</evidence>
<feature type="compositionally biased region" description="Polar residues" evidence="17">
    <location>
        <begin position="3292"/>
        <end position="3307"/>
    </location>
</feature>
<feature type="compositionally biased region" description="Polar residues" evidence="17">
    <location>
        <begin position="2473"/>
        <end position="2510"/>
    </location>
</feature>
<feature type="compositionally biased region" description="Low complexity" evidence="17">
    <location>
        <begin position="1948"/>
        <end position="1962"/>
    </location>
</feature>
<feature type="compositionally biased region" description="Polar residues" evidence="17">
    <location>
        <begin position="3068"/>
        <end position="3095"/>
    </location>
</feature>
<feature type="region of interest" description="Disordered" evidence="17">
    <location>
        <begin position="2469"/>
        <end position="2510"/>
    </location>
</feature>
<feature type="region of interest" description="Disordered" evidence="17">
    <location>
        <begin position="605"/>
        <end position="625"/>
    </location>
</feature>
<evidence type="ECO:0000256" key="6">
    <source>
        <dbReference type="ARBA" id="ARBA00022840"/>
    </source>
</evidence>
<feature type="compositionally biased region" description="Basic residues" evidence="17">
    <location>
        <begin position="2769"/>
        <end position="2781"/>
    </location>
</feature>
<dbReference type="CDD" id="cd01365">
    <property type="entry name" value="KISc_KIF1A_KIF1B"/>
    <property type="match status" value="1"/>
</dbReference>
<dbReference type="GO" id="GO:0003777">
    <property type="term" value="F:microtubule motor activity"/>
    <property type="evidence" value="ECO:0007669"/>
    <property type="project" value="InterPro"/>
</dbReference>
<dbReference type="EMBL" id="WNYA01000007">
    <property type="protein sequence ID" value="KAG8560934.1"/>
    <property type="molecule type" value="Genomic_DNA"/>
</dbReference>
<dbReference type="GO" id="GO:0005814">
    <property type="term" value="C:centriole"/>
    <property type="evidence" value="ECO:0007669"/>
    <property type="project" value="UniProtKB-SubCell"/>
</dbReference>
<keyword evidence="21" id="KW-1185">Reference proteome</keyword>
<dbReference type="InterPro" id="IPR019821">
    <property type="entry name" value="Kinesin_motor_CS"/>
</dbReference>
<dbReference type="PROSITE" id="PS50067">
    <property type="entry name" value="KINESIN_MOTOR_2"/>
    <property type="match status" value="1"/>
</dbReference>
<feature type="region of interest" description="Disordered" evidence="17">
    <location>
        <begin position="1525"/>
        <end position="1556"/>
    </location>
</feature>
<evidence type="ECO:0000256" key="12">
    <source>
        <dbReference type="ARBA" id="ARBA00057304"/>
    </source>
</evidence>
<dbReference type="GO" id="GO:0005634">
    <property type="term" value="C:nucleus"/>
    <property type="evidence" value="ECO:0007669"/>
    <property type="project" value="UniProtKB-SubCell"/>
</dbReference>
<evidence type="ECO:0000256" key="3">
    <source>
        <dbReference type="ARBA" id="ARBA00022490"/>
    </source>
</evidence>
<feature type="region of interest" description="Disordered" evidence="17">
    <location>
        <begin position="1679"/>
        <end position="1701"/>
    </location>
</feature>
<feature type="region of interest" description="Disordered" evidence="17">
    <location>
        <begin position="1133"/>
        <end position="1177"/>
    </location>
</feature>
<feature type="compositionally biased region" description="Basic and acidic residues" evidence="17">
    <location>
        <begin position="1065"/>
        <end position="1083"/>
    </location>
</feature>
<feature type="coiled-coil region" evidence="16">
    <location>
        <begin position="3466"/>
        <end position="3493"/>
    </location>
</feature>
<feature type="region of interest" description="Disordered" evidence="17">
    <location>
        <begin position="3062"/>
        <end position="3102"/>
    </location>
</feature>
<dbReference type="SMART" id="SM00129">
    <property type="entry name" value="KISc"/>
    <property type="match status" value="1"/>
</dbReference>
<evidence type="ECO:0000256" key="16">
    <source>
        <dbReference type="SAM" id="Coils"/>
    </source>
</evidence>
<dbReference type="GO" id="GO:0007018">
    <property type="term" value="P:microtubule-based movement"/>
    <property type="evidence" value="ECO:0007669"/>
    <property type="project" value="InterPro"/>
</dbReference>
<feature type="compositionally biased region" description="Polar residues" evidence="17">
    <location>
        <begin position="2785"/>
        <end position="2797"/>
    </location>
</feature>
<comment type="function">
    <text evidence="12">Microtubule-dependent motor protein required for spindle pole assembly during mitosis. Required to stabilize the pericentriolar material (PCM).</text>
</comment>
<dbReference type="InterPro" id="IPR023393">
    <property type="entry name" value="START-like_dom_sf"/>
</dbReference>
<feature type="compositionally biased region" description="Polar residues" evidence="17">
    <location>
        <begin position="613"/>
        <end position="625"/>
    </location>
</feature>
<reference evidence="20" key="1">
    <citation type="thesis" date="2020" institute="ProQuest LLC" country="789 East Eisenhower Parkway, Ann Arbor, MI, USA">
        <title>Comparative Genomics and Chromosome Evolution.</title>
        <authorList>
            <person name="Mudd A.B."/>
        </authorList>
    </citation>
    <scope>NUCLEOTIDE SEQUENCE</scope>
    <source>
        <strain evidence="20">237g6f4</strain>
        <tissue evidence="20">Blood</tissue>
    </source>
</reference>
<evidence type="ECO:0000256" key="14">
    <source>
        <dbReference type="ARBA" id="ARBA00079037"/>
    </source>
</evidence>
<dbReference type="InterPro" id="IPR008984">
    <property type="entry name" value="SMAD_FHA_dom_sf"/>
</dbReference>
<sequence>MANVRVALRVRPLSKRENGEESRVILNVDEKIVRIRNVKLDYKPEIGGDTRERLLEFGFDYCYWSVDPEDPKYASQEVIFQDLGTTVLSEAIKGYNVCLFAYGQTGSGKTYTMMGTPASIGLTPRICEGLFNYNDGSPGTPSSSRIEVSFLEIYNERVRDLLHQSEQKKPYTLRVREHPEKGPYVQGLSQHVVTDYEQVVALLEQGMENRITAATHVHDASSRSHAIFTIHYTQAMLEDNLPSEIASKINLVDLAGSERASPNYCKDRLTEGSNINRSLVTLGIVISALAQNSQMSSSCQSINSILSDGDSGIPSSPAGSKRQPFVPYRDSILTWLLKDSLGGNSKTIMIATVSPASSSYNETMSTLRYASNAKNIINKPRVNEDANVKLIRELREEINRLKAMLRNFEMRTISPSFSEERDGNLTELVLQNELKIEQLTRDWTDKWSDKAALMEQYNVDIKEGKARVTIDSGLPHLIAMDDDILSTGVVIYYLREGTTNIGSGDHDIVLQGEDIGQEHCIIENKLGVVELRPTLGAICTVNGQEVTDVCRLSQGAVIVLGKSHRFRFNHPAEAAVLRQMRSDSQASFVSEGSLDWLDLSGDFSSSSKGNSLTLNTRNSESPSEDYQQGLRELEATYRKQIEEQQLYVEDLKSQIQTAQAKGEKELEHEQSLINQQTQEYQQWLVKEKERLGALCHQKRESSSQTEPKTYVEVEVQNCVQTDIQPSLEEQEGKKLVQLELLRKCSLRRAERNIRRKRVKLQLERIVKKQKLLEAKKTLQQLQAACWLSDDIVKPTLSHVPKVQETTALHRSRSSPSGFSSYRRCSLPWTLPQLPNSYSAVLKRKCKSELAQTTKTDDVRNPLRSASIDCLLNSSAIPGSNGESDINPPNINTKYLQFFDEERINLHIKQGAAVATLSSIDLQMSKKRLKMDKPKVGSKGSSNNVTAEQPKRRNLRATVSTAAKDSKLKTLKSPSPMTASGLKKYTVPEKGKTSPKSDIVKLPPQKSVKHTQISPGQAKPPSGESMLKSKPTRYNIAPVKSLAQRKPTEQSKKVSSVGNTSKVSNRRGENPTNDRGRISTDRLGRVLPKTNNIRTLGGNKRDDHSDSSDSESFYSVDSLSSAYASVLTEQLKQEELQRQRSHKGHRESDSDDSQISQDSLAEKDKRKERPNKRRFNKYKTIGATSTNAAFRGDHNSFPLVTTGSVTAGLTKSFSLDSLADAEDVLEVDSAEELPAEIFWKLQSPRNLILNEEDQNKENCEVVREDGDLDSSSSFYLKGNDGSVPDNCSVTIHGKTDYHAATPLAVCDGRSQTISLPRDIACGSSELFNKIDTLRPNVIIVHGNAASPDSAPTLGPKVGEDVINLICTNENVAGIDPKQFASQLDAPLLKPEQHTCSYSAPHIETQNRPANKSTITKMSQEEKRHDSCLLECSNFDKRYSADKDSPPVLTKCEINEPLSECKDNLESPLETPVSYILMKESEGDEQSKTKVDPIGSKNVTNIVENLCPIKLQEIPIVDHMKKCEETQNNLHPNKKNENTNSAMPGSSRPHVENLHEQQQSPICQKSILSEPLCCESHDNNTSMSNVKGDDQLIYCDSKAIQLKSQSQRFPVEQEINANTGGKTETPTNFVQETKDESEQYSVQTHGTCEHGEMLSAGNTNHSADDGGVDKNILLPIHHSSHLQHKGEITTSSPTSPTSRPTKFDQNIHSASQEVKRNSSTQNPAILVDPSPLSQEVCRKSEKPDVEVREPFPDTKLNYHLISDDCMDVVAECNSRISNENTEGLCFALEVDGTLDENVYMADFAENSSSMKSVPKRDSTRSPDNVLHCIQAKSEDLDNAKDKVKENSQSSERMLPKNNFSRNDESENLLANSCSVCQRSSESNDTTSFVFCSKCTRNKSQINDEGLPIIQPKEIQLSLENAQIKRAGNVKDEQSHLEASEQIYVSKIDNQSSSRDLSTDDSTQSYFSKDEGPLTSYKTYPSCLNERFPLKNSKLTKFKDINCNDDVSFGNDFSYLKDFLSGSDDWKHCNSPENNREDTSIGTRQQEDDSFNHYLVEGRNGPYQPLPYYEANMQNKHFIKIKQKNENMDQDMFSNNAKETLASKQTGLNITFPCTTEKDATGIDNVLKVDSLQCSTSHKGTEEERTDYKPQTGAPEQSTLYKTRGCGPEADLPHAIAKPRVGTELNHTTCTKSNISKYSLLQGKYGSTEEQLHNDDRTREDISLQLNTHKCANLSEKNRDECGTVIEDACILQYKSGPRTTQEDYTTLQSIDARALSNTTSSNLPKCNTKRDAGQDAPSDFLNEKNEECTTTNNYADSEMLALFRDKICSGHGIEDHMYQPATPHIMSADGFSGEPTTDMTAGSSSGIPYTKTCKVSCEMKGLCDHNIPVHDQINKVNGSVTCAVDQSGSPVRDNDQPMEKCLTTRVCGEYSPDLSESTDVSSSDTDTSRYLVLRKVPSTKLQNNIIEVLTEDESQSPMSKETPYSSEEMSPCTESIETSSPEHPNNMDSSESHMNAIDLSTVLVTPSRVNGHLMAEDVNPNIISEVDAQQNVADHSIQTVQYSPPTIVSNVLMEGGGNKSYLTKKPQDGHLRNFIANPLHQAVDVVDNTEGLHFSSSDINPFVHSWQQEENPKPSWRNCTFNSASDVSRAKCREQAAKLIRCSSVDEGLNSHNSPFYSHLSSYAKPVSSTISSLGRNDSRPDITSLDDSQELSDESAVMCTGNRPEFTELSVLQTKLEDYSQLDEIIFLYTSESESYTEPVKRVSVEQGTHKHKHRKTSKHQRSHTDVSSSRQMRSRNAYQRPASWSSVQSMSLHLSQLLQETSELLGNLSKHNPENVSTDTFKIQRDSEEQILKRSVRDSSTQTAVDKGIQTDSQMVNNGQQHGWEPSHYLNSSGINVIVKVLGTDSLSHIPQNTGVTEQSNSKVTKTRTQSLPNLNEIEPCKQSEHVSFHSPQVHASTPFLTGLQDLPSTAIPCSSSKSSSISTNVNKCADDTVVNSPSSSVVNSTGYHISYHEKTSMVDRASSPILTVKASKKFHHKLVPESHLNNQNFVKILRNRKRKERELRDLQVNSSQTETDSESNAGNEYKATRSSSLKESTRKRVSTAKVQRFVSEGCILPGTCSSFTNHSSSNSEITGSGRRCSGGNYFTSTDLGKAPQPWEHLQSLQNLSLIPQPVTYQNEQMPSQSVKELPSDKNDVGSFTVTSSNLYMKNRSYPYSPSQVSGIGLHLQEDGLSVVESECNTDILLGQDPTFRASQIHHSYALHDLPMHNKFSNWSGVQGSSTRSGMVSSSPNLNVRSPARNETSQEALESRSQEIERLQRERAEVLSAIHLEMNPLPLTVQLAEAKLSYGIGETDALLRVLQTGKMDPQDTGSIKKQLYDRHMKVIENLRKEREERLHIFRRSRSLSPQKQLSASQTSLTSLKEFDLPSRRREYLQQLRRDVVDHTRIQVPKSRSQCPSEIEVMLKDYQKAREEAKTEIAKARDKLRERAEMERRRLQQGSLSKDDTKMTTLVSTSTLFSNSSLSLSSGPTSGYNSGMTATIGQSSKIGSQEILPRSLDPAVGTGRGRSGVRNCDLFTPTDILVPDPHITSYTLKMEDVLGKSPQRDPLLQSPASYQDLATQVQASAMAEVMTASSYDIKMLYSRQAAAGWIYQSTEKDVLVYYKAFASATKHGFLGAGVIKRPLHDVWCVVKDIDTRRLYDQSILTAHVHERVGSNVQLVHVMTDTSLCYLKQPRDFCCMAVEYKQEKCYSLCFQSVYNESMPRPNKDTVRGELLPSAWILQPDTINGEAVTRVIYMIQVDLGAPAIPSRLLSVISKRQPLVIANLASYLCR</sequence>
<feature type="domain" description="START" evidence="19">
    <location>
        <begin position="3692"/>
        <end position="3834"/>
    </location>
</feature>
<dbReference type="InterPro" id="IPR002913">
    <property type="entry name" value="START_lipid-bd_dom"/>
</dbReference>
<evidence type="ECO:0000259" key="18">
    <source>
        <dbReference type="PROSITE" id="PS50067"/>
    </source>
</evidence>
<evidence type="ECO:0000256" key="8">
    <source>
        <dbReference type="ARBA" id="ARBA00023175"/>
    </source>
</evidence>
<evidence type="ECO:0000256" key="2">
    <source>
        <dbReference type="ARBA" id="ARBA00004123"/>
    </source>
</evidence>
<dbReference type="PROSITE" id="PS00411">
    <property type="entry name" value="KINESIN_MOTOR_1"/>
    <property type="match status" value="1"/>
</dbReference>
<keyword evidence="6 15" id="KW-0067">ATP-binding</keyword>
<evidence type="ECO:0000256" key="5">
    <source>
        <dbReference type="ARBA" id="ARBA00022741"/>
    </source>
</evidence>